<dbReference type="HOGENOM" id="CLU_009579_6_1_1"/>
<dbReference type="SUPFAM" id="SSF81321">
    <property type="entry name" value="Family A G protein-coupled receptor-like"/>
    <property type="match status" value="1"/>
</dbReference>
<sequence>MLADTSNSNLSYIPNGSTDDVVYRPEPTWPLLKQPAFMVAILSTAYFLVLVMGVINNSLVVAVIYRNPQLRTVTNYFLANLAIADILVSVLVLPITLLSNLFNEWWYGPIMCKAAPYLQGVAVSASVNTLAAVAVQGQKYVACTTFWQNAETERAYMMGVFLTCYLIPLLFIATFYLLIGIRVWKRKVRGMRGTRAQRNIHKSKIRIVRMLVVVFVIFALFWLPLYSINLRIEFGSTISKPEKRLLMRYLMPFAQWLGAANSCVNPFVYCYYSNSFRRSIMNLLRARTCCGKSTA</sequence>
<keyword evidence="8" id="KW-0807">Transducer</keyword>
<comment type="subcellular location">
    <subcellularLocation>
        <location evidence="1">Membrane</location>
        <topology evidence="1">Multi-pass membrane protein</topology>
    </subcellularLocation>
</comment>
<dbReference type="GO" id="GO:0004983">
    <property type="term" value="F:neuropeptide Y receptor activity"/>
    <property type="evidence" value="ECO:0007669"/>
    <property type="project" value="InterPro"/>
</dbReference>
<feature type="transmembrane region" description="Helical" evidence="9">
    <location>
        <begin position="36"/>
        <end position="65"/>
    </location>
</feature>
<dbReference type="PRINTS" id="PR01012">
    <property type="entry name" value="NRPEPTIDEYR"/>
</dbReference>
<reference evidence="11 13" key="2">
    <citation type="journal article" date="2013" name="Nature">
        <title>Insights into bilaterian evolution from three spiralian genomes.</title>
        <authorList>
            <person name="Simakov O."/>
            <person name="Marletaz F."/>
            <person name="Cho S.J."/>
            <person name="Edsinger-Gonzales E."/>
            <person name="Havlak P."/>
            <person name="Hellsten U."/>
            <person name="Kuo D.H."/>
            <person name="Larsson T."/>
            <person name="Lv J."/>
            <person name="Arendt D."/>
            <person name="Savage R."/>
            <person name="Osoegawa K."/>
            <person name="de Jong P."/>
            <person name="Grimwood J."/>
            <person name="Chapman J.A."/>
            <person name="Shapiro H."/>
            <person name="Aerts A."/>
            <person name="Otillar R.P."/>
            <person name="Terry A.Y."/>
            <person name="Boore J.L."/>
            <person name="Grigoriev I.V."/>
            <person name="Lindberg D.R."/>
            <person name="Seaver E.C."/>
            <person name="Weisblat D.A."/>
            <person name="Putnam N.H."/>
            <person name="Rokhsar D.S."/>
        </authorList>
    </citation>
    <scope>NUCLEOTIDE SEQUENCE</scope>
    <source>
        <strain evidence="11 13">I ESC-2004</strain>
    </source>
</reference>
<evidence type="ECO:0000313" key="13">
    <source>
        <dbReference type="Proteomes" id="UP000014760"/>
    </source>
</evidence>
<name>R7TIG4_CAPTE</name>
<dbReference type="InterPro" id="IPR000611">
    <property type="entry name" value="NPY_rcpt"/>
</dbReference>
<dbReference type="EnsemblMetazoa" id="CapteT130761">
    <property type="protein sequence ID" value="CapteP130761"/>
    <property type="gene ID" value="CapteG130761"/>
</dbReference>
<evidence type="ECO:0000256" key="4">
    <source>
        <dbReference type="ARBA" id="ARBA00022989"/>
    </source>
</evidence>
<proteinExistence type="inferred from homology"/>
<keyword evidence="13" id="KW-1185">Reference proteome</keyword>
<dbReference type="PROSITE" id="PS50262">
    <property type="entry name" value="G_PROTEIN_RECEP_F1_2"/>
    <property type="match status" value="1"/>
</dbReference>
<dbReference type="STRING" id="283909.R7TIG4"/>
<keyword evidence="6 9" id="KW-0472">Membrane</keyword>
<dbReference type="AlphaFoldDB" id="R7TIG4"/>
<dbReference type="OrthoDB" id="5975505at2759"/>
<evidence type="ECO:0000256" key="1">
    <source>
        <dbReference type="ARBA" id="ARBA00004141"/>
    </source>
</evidence>
<reference evidence="12" key="3">
    <citation type="submission" date="2015-06" db="UniProtKB">
        <authorList>
            <consortium name="EnsemblMetazoa"/>
        </authorList>
    </citation>
    <scope>IDENTIFICATION</scope>
</reference>
<feature type="domain" description="G-protein coupled receptors family 1 profile" evidence="10">
    <location>
        <begin position="56"/>
        <end position="269"/>
    </location>
</feature>
<evidence type="ECO:0000256" key="5">
    <source>
        <dbReference type="ARBA" id="ARBA00023040"/>
    </source>
</evidence>
<keyword evidence="7" id="KW-0675">Receptor</keyword>
<feature type="transmembrane region" description="Helical" evidence="9">
    <location>
        <begin position="77"/>
        <end position="97"/>
    </location>
</feature>
<evidence type="ECO:0000256" key="3">
    <source>
        <dbReference type="ARBA" id="ARBA00022692"/>
    </source>
</evidence>
<keyword evidence="3 9" id="KW-0812">Transmembrane</keyword>
<dbReference type="Proteomes" id="UP000014760">
    <property type="component" value="Unassembled WGS sequence"/>
</dbReference>
<evidence type="ECO:0000256" key="2">
    <source>
        <dbReference type="ARBA" id="ARBA00010663"/>
    </source>
</evidence>
<organism evidence="11">
    <name type="scientific">Capitella teleta</name>
    <name type="common">Polychaete worm</name>
    <dbReference type="NCBI Taxonomy" id="283909"/>
    <lineage>
        <taxon>Eukaryota</taxon>
        <taxon>Metazoa</taxon>
        <taxon>Spiralia</taxon>
        <taxon>Lophotrochozoa</taxon>
        <taxon>Annelida</taxon>
        <taxon>Polychaeta</taxon>
        <taxon>Sedentaria</taxon>
        <taxon>Scolecida</taxon>
        <taxon>Capitellidae</taxon>
        <taxon>Capitella</taxon>
    </lineage>
</organism>
<evidence type="ECO:0000256" key="9">
    <source>
        <dbReference type="SAM" id="Phobius"/>
    </source>
</evidence>
<evidence type="ECO:0000313" key="11">
    <source>
        <dbReference type="EMBL" id="ELT93272.1"/>
    </source>
</evidence>
<evidence type="ECO:0000256" key="6">
    <source>
        <dbReference type="ARBA" id="ARBA00023136"/>
    </source>
</evidence>
<dbReference type="EMBL" id="AMQN01012845">
    <property type="status" value="NOT_ANNOTATED_CDS"/>
    <property type="molecule type" value="Genomic_DNA"/>
</dbReference>
<accession>R7TIG4</accession>
<evidence type="ECO:0000313" key="12">
    <source>
        <dbReference type="EnsemblMetazoa" id="CapteP130761"/>
    </source>
</evidence>
<keyword evidence="4 9" id="KW-1133">Transmembrane helix</keyword>
<dbReference type="SMART" id="SM01381">
    <property type="entry name" value="7TM_GPCR_Srsx"/>
    <property type="match status" value="1"/>
</dbReference>
<dbReference type="Pfam" id="PF00001">
    <property type="entry name" value="7tm_1"/>
    <property type="match status" value="2"/>
</dbReference>
<dbReference type="PANTHER" id="PTHR45695">
    <property type="entry name" value="LEUCOKININ RECEPTOR-RELATED"/>
    <property type="match status" value="1"/>
</dbReference>
<feature type="transmembrane region" description="Helical" evidence="9">
    <location>
        <begin position="155"/>
        <end position="184"/>
    </location>
</feature>
<protein>
    <recommendedName>
        <fullName evidence="10">G-protein coupled receptors family 1 profile domain-containing protein</fullName>
    </recommendedName>
</protein>
<gene>
    <name evidence="11" type="ORF">CAPTEDRAFT_130761</name>
</gene>
<dbReference type="InterPro" id="IPR000276">
    <property type="entry name" value="GPCR_Rhodpsn"/>
</dbReference>
<comment type="similarity">
    <text evidence="2">Belongs to the G-protein coupled receptor 1 family.</text>
</comment>
<evidence type="ECO:0000256" key="7">
    <source>
        <dbReference type="ARBA" id="ARBA00023170"/>
    </source>
</evidence>
<dbReference type="OMA" id="YVSVDYT"/>
<dbReference type="GO" id="GO:0005886">
    <property type="term" value="C:plasma membrane"/>
    <property type="evidence" value="ECO:0007669"/>
    <property type="project" value="TreeGrafter"/>
</dbReference>
<dbReference type="InterPro" id="IPR017452">
    <property type="entry name" value="GPCR_Rhodpsn_7TM"/>
</dbReference>
<feature type="transmembrane region" description="Helical" evidence="9">
    <location>
        <begin position="253"/>
        <end position="272"/>
    </location>
</feature>
<dbReference type="PRINTS" id="PR00237">
    <property type="entry name" value="GPCRRHODOPSN"/>
</dbReference>
<dbReference type="Gene3D" id="1.20.1070.10">
    <property type="entry name" value="Rhodopsin 7-helix transmembrane proteins"/>
    <property type="match status" value="2"/>
</dbReference>
<evidence type="ECO:0000256" key="8">
    <source>
        <dbReference type="ARBA" id="ARBA00023224"/>
    </source>
</evidence>
<feature type="transmembrane region" description="Helical" evidence="9">
    <location>
        <begin position="205"/>
        <end position="225"/>
    </location>
</feature>
<dbReference type="PANTHER" id="PTHR45695:SF9">
    <property type="entry name" value="LEUCOKININ RECEPTOR"/>
    <property type="match status" value="1"/>
</dbReference>
<reference evidence="13" key="1">
    <citation type="submission" date="2012-12" db="EMBL/GenBank/DDBJ databases">
        <authorList>
            <person name="Hellsten U."/>
            <person name="Grimwood J."/>
            <person name="Chapman J.A."/>
            <person name="Shapiro H."/>
            <person name="Aerts A."/>
            <person name="Otillar R.P."/>
            <person name="Terry A.Y."/>
            <person name="Boore J.L."/>
            <person name="Simakov O."/>
            <person name="Marletaz F."/>
            <person name="Cho S.-J."/>
            <person name="Edsinger-Gonzales E."/>
            <person name="Havlak P."/>
            <person name="Kuo D.-H."/>
            <person name="Larsson T."/>
            <person name="Lv J."/>
            <person name="Arendt D."/>
            <person name="Savage R."/>
            <person name="Osoegawa K."/>
            <person name="de Jong P."/>
            <person name="Lindberg D.R."/>
            <person name="Seaver E.C."/>
            <person name="Weisblat D.A."/>
            <person name="Putnam N.H."/>
            <person name="Grigoriev I.V."/>
            <person name="Rokhsar D.S."/>
        </authorList>
    </citation>
    <scope>NUCLEOTIDE SEQUENCE</scope>
    <source>
        <strain evidence="13">I ESC-2004</strain>
    </source>
</reference>
<dbReference type="CDD" id="cd14993">
    <property type="entry name" value="7tmA_CCKR-like"/>
    <property type="match status" value="1"/>
</dbReference>
<keyword evidence="5" id="KW-0297">G-protein coupled receptor</keyword>
<evidence type="ECO:0000259" key="10">
    <source>
        <dbReference type="PROSITE" id="PS50262"/>
    </source>
</evidence>
<dbReference type="EMBL" id="KB309802">
    <property type="protein sequence ID" value="ELT93272.1"/>
    <property type="molecule type" value="Genomic_DNA"/>
</dbReference>